<feature type="transmembrane region" description="Helical" evidence="7">
    <location>
        <begin position="33"/>
        <end position="59"/>
    </location>
</feature>
<feature type="transmembrane region" description="Helical" evidence="7">
    <location>
        <begin position="335"/>
        <end position="360"/>
    </location>
</feature>
<keyword evidence="10" id="KW-1185">Reference proteome</keyword>
<dbReference type="Gene3D" id="1.20.1250.20">
    <property type="entry name" value="MFS general substrate transporter like domains"/>
    <property type="match status" value="2"/>
</dbReference>
<dbReference type="Proteomes" id="UP000011087">
    <property type="component" value="Unassembled WGS sequence"/>
</dbReference>
<dbReference type="InterPro" id="IPR024671">
    <property type="entry name" value="Atg22-like"/>
</dbReference>
<dbReference type="EnsemblProtists" id="EKX47203">
    <property type="protein sequence ID" value="EKX47203"/>
    <property type="gene ID" value="GUITHDRAFT_107114"/>
</dbReference>
<feature type="transmembrane region" description="Helical" evidence="7">
    <location>
        <begin position="393"/>
        <end position="414"/>
    </location>
</feature>
<evidence type="ECO:0000256" key="7">
    <source>
        <dbReference type="SAM" id="Phobius"/>
    </source>
</evidence>
<dbReference type="GeneID" id="17303871"/>
<gene>
    <name evidence="8" type="ORF">GUITHDRAFT_107114</name>
</gene>
<feature type="transmembrane region" description="Helical" evidence="7">
    <location>
        <begin position="152"/>
        <end position="169"/>
    </location>
</feature>
<reference evidence="8 10" key="1">
    <citation type="journal article" date="2012" name="Nature">
        <title>Algal genomes reveal evolutionary mosaicism and the fate of nucleomorphs.</title>
        <authorList>
            <consortium name="DOE Joint Genome Institute"/>
            <person name="Curtis B.A."/>
            <person name="Tanifuji G."/>
            <person name="Burki F."/>
            <person name="Gruber A."/>
            <person name="Irimia M."/>
            <person name="Maruyama S."/>
            <person name="Arias M.C."/>
            <person name="Ball S.G."/>
            <person name="Gile G.H."/>
            <person name="Hirakawa Y."/>
            <person name="Hopkins J.F."/>
            <person name="Kuo A."/>
            <person name="Rensing S.A."/>
            <person name="Schmutz J."/>
            <person name="Symeonidi A."/>
            <person name="Elias M."/>
            <person name="Eveleigh R.J."/>
            <person name="Herman E.K."/>
            <person name="Klute M.J."/>
            <person name="Nakayama T."/>
            <person name="Obornik M."/>
            <person name="Reyes-Prieto A."/>
            <person name="Armbrust E.V."/>
            <person name="Aves S.J."/>
            <person name="Beiko R.G."/>
            <person name="Coutinho P."/>
            <person name="Dacks J.B."/>
            <person name="Durnford D.G."/>
            <person name="Fast N.M."/>
            <person name="Green B.R."/>
            <person name="Grisdale C.J."/>
            <person name="Hempel F."/>
            <person name="Henrissat B."/>
            <person name="Hoppner M.P."/>
            <person name="Ishida K."/>
            <person name="Kim E."/>
            <person name="Koreny L."/>
            <person name="Kroth P.G."/>
            <person name="Liu Y."/>
            <person name="Malik S.B."/>
            <person name="Maier U.G."/>
            <person name="McRose D."/>
            <person name="Mock T."/>
            <person name="Neilson J.A."/>
            <person name="Onodera N.T."/>
            <person name="Poole A.M."/>
            <person name="Pritham E.J."/>
            <person name="Richards T.A."/>
            <person name="Rocap G."/>
            <person name="Roy S.W."/>
            <person name="Sarai C."/>
            <person name="Schaack S."/>
            <person name="Shirato S."/>
            <person name="Slamovits C.H."/>
            <person name="Spencer D.F."/>
            <person name="Suzuki S."/>
            <person name="Worden A.Z."/>
            <person name="Zauner S."/>
            <person name="Barry K."/>
            <person name="Bell C."/>
            <person name="Bharti A.K."/>
            <person name="Crow J.A."/>
            <person name="Grimwood J."/>
            <person name="Kramer R."/>
            <person name="Lindquist E."/>
            <person name="Lucas S."/>
            <person name="Salamov A."/>
            <person name="McFadden G.I."/>
            <person name="Lane C.E."/>
            <person name="Keeling P.J."/>
            <person name="Gray M.W."/>
            <person name="Grigoriev I.V."/>
            <person name="Archibald J.M."/>
        </authorList>
    </citation>
    <scope>NUCLEOTIDE SEQUENCE</scope>
    <source>
        <strain evidence="8 10">CCMP2712</strain>
    </source>
</reference>
<reference evidence="9" key="3">
    <citation type="submission" date="2015-06" db="UniProtKB">
        <authorList>
            <consortium name="EnsemblProtists"/>
        </authorList>
    </citation>
    <scope>IDENTIFICATION</scope>
</reference>
<feature type="transmembrane region" description="Helical" evidence="7">
    <location>
        <begin position="181"/>
        <end position="204"/>
    </location>
</feature>
<dbReference type="AlphaFoldDB" id="L1JF84"/>
<dbReference type="PaxDb" id="55529-EKX47203"/>
<feature type="transmembrane region" description="Helical" evidence="7">
    <location>
        <begin position="435"/>
        <end position="452"/>
    </location>
</feature>
<evidence type="ECO:0000256" key="2">
    <source>
        <dbReference type="ARBA" id="ARBA00006978"/>
    </source>
</evidence>
<feature type="transmembrane region" description="Helical" evidence="7">
    <location>
        <begin position="121"/>
        <end position="140"/>
    </location>
</feature>
<dbReference type="InterPro" id="IPR050495">
    <property type="entry name" value="ATG22/LtaA_families"/>
</dbReference>
<feature type="transmembrane region" description="Helical" evidence="7">
    <location>
        <begin position="458"/>
        <end position="477"/>
    </location>
</feature>
<dbReference type="HOGENOM" id="CLU_547986_0_0_1"/>
<dbReference type="InterPro" id="IPR036259">
    <property type="entry name" value="MFS_trans_sf"/>
</dbReference>
<evidence type="ECO:0000256" key="1">
    <source>
        <dbReference type="ARBA" id="ARBA00004127"/>
    </source>
</evidence>
<evidence type="ECO:0008006" key="11">
    <source>
        <dbReference type="Google" id="ProtNLM"/>
    </source>
</evidence>
<organism evidence="8">
    <name type="scientific">Guillardia theta (strain CCMP2712)</name>
    <name type="common">Cryptophyte</name>
    <dbReference type="NCBI Taxonomy" id="905079"/>
    <lineage>
        <taxon>Eukaryota</taxon>
        <taxon>Cryptophyceae</taxon>
        <taxon>Pyrenomonadales</taxon>
        <taxon>Geminigeraceae</taxon>
        <taxon>Guillardia</taxon>
    </lineage>
</organism>
<dbReference type="KEGG" id="gtt:GUITHDRAFT_107114"/>
<protein>
    <recommendedName>
        <fullName evidence="11">Major facilitator superfamily (MFS) profile domain-containing protein</fullName>
    </recommendedName>
</protein>
<keyword evidence="3" id="KW-0813">Transport</keyword>
<dbReference type="RefSeq" id="XP_005834183.1">
    <property type="nucleotide sequence ID" value="XM_005834126.1"/>
</dbReference>
<evidence type="ECO:0000256" key="5">
    <source>
        <dbReference type="ARBA" id="ARBA00022989"/>
    </source>
</evidence>
<dbReference type="GO" id="GO:0012505">
    <property type="term" value="C:endomembrane system"/>
    <property type="evidence" value="ECO:0007669"/>
    <property type="project" value="UniProtKB-SubCell"/>
</dbReference>
<comment type="subcellular location">
    <subcellularLocation>
        <location evidence="1">Endomembrane system</location>
        <topology evidence="1">Multi-pass membrane protein</topology>
    </subcellularLocation>
</comment>
<sequence>MAENSGNGRPVSSVSVVEYSRPSFLNFLDRAQWGYALFDAGCWGYASVTISTLAPIIFVRRVRESTPGSTSGEGMMPMGASSLISNAGKVLSFDPRNLTEIEEVEEEVMSSLKLGDASGSWVFMVAISTLIAGILCPILGALADRYSARKLITYTTSALSIVFLTMFAFESRSSDAREILLVIGIAMTLTSIMHCFYNSLIMFLSGREDMVKVACFQCFIGNVGSAILMVALGMSDMEKRELSRDYIIFCFVVSAIWFVLLAIPMWIWLKEEDDDTYLAGTSLADSLVLSWKETLITLQNIEMMKFLVGLMLFNDANSTLHAVYLVYGAQIGLPVHALVLGAVFYKVLGAVAALAWLGLAQYAEAKICFMACIVLTIISIIMCAWMTNVADFFFVIISMTTAGSGAFIFSKVLMGSLTPKEKASHNFGFMGMMNRVAGFFGPLLFATLTFAYDEKAGFIGLVVMAIAGLFVLSYVDFEKGLQYAEGYHYSHEEEEKVV</sequence>
<evidence type="ECO:0000256" key="3">
    <source>
        <dbReference type="ARBA" id="ARBA00022448"/>
    </source>
</evidence>
<dbReference type="PANTHER" id="PTHR23519">
    <property type="entry name" value="AUTOPHAGY-RELATED PROTEIN 22"/>
    <property type="match status" value="1"/>
</dbReference>
<evidence type="ECO:0000313" key="8">
    <source>
        <dbReference type="EMBL" id="EKX47203.1"/>
    </source>
</evidence>
<dbReference type="EMBL" id="JH992991">
    <property type="protein sequence ID" value="EKX47203.1"/>
    <property type="molecule type" value="Genomic_DNA"/>
</dbReference>
<keyword evidence="6 7" id="KW-0472">Membrane</keyword>
<keyword evidence="5 7" id="KW-1133">Transmembrane helix</keyword>
<feature type="transmembrane region" description="Helical" evidence="7">
    <location>
        <begin position="246"/>
        <end position="269"/>
    </location>
</feature>
<evidence type="ECO:0000256" key="6">
    <source>
        <dbReference type="ARBA" id="ARBA00023136"/>
    </source>
</evidence>
<accession>L1JF84</accession>
<keyword evidence="4 7" id="KW-0812">Transmembrane</keyword>
<reference evidence="10" key="2">
    <citation type="submission" date="2012-11" db="EMBL/GenBank/DDBJ databases">
        <authorList>
            <person name="Kuo A."/>
            <person name="Curtis B.A."/>
            <person name="Tanifuji G."/>
            <person name="Burki F."/>
            <person name="Gruber A."/>
            <person name="Irimia M."/>
            <person name="Maruyama S."/>
            <person name="Arias M.C."/>
            <person name="Ball S.G."/>
            <person name="Gile G.H."/>
            <person name="Hirakawa Y."/>
            <person name="Hopkins J.F."/>
            <person name="Rensing S.A."/>
            <person name="Schmutz J."/>
            <person name="Symeonidi A."/>
            <person name="Elias M."/>
            <person name="Eveleigh R.J."/>
            <person name="Herman E.K."/>
            <person name="Klute M.J."/>
            <person name="Nakayama T."/>
            <person name="Obornik M."/>
            <person name="Reyes-Prieto A."/>
            <person name="Armbrust E.V."/>
            <person name="Aves S.J."/>
            <person name="Beiko R.G."/>
            <person name="Coutinho P."/>
            <person name="Dacks J.B."/>
            <person name="Durnford D.G."/>
            <person name="Fast N.M."/>
            <person name="Green B.R."/>
            <person name="Grisdale C."/>
            <person name="Hempe F."/>
            <person name="Henrissat B."/>
            <person name="Hoppner M.P."/>
            <person name="Ishida K.-I."/>
            <person name="Kim E."/>
            <person name="Koreny L."/>
            <person name="Kroth P.G."/>
            <person name="Liu Y."/>
            <person name="Malik S.-B."/>
            <person name="Maier U.G."/>
            <person name="McRose D."/>
            <person name="Mock T."/>
            <person name="Neilson J.A."/>
            <person name="Onodera N.T."/>
            <person name="Poole A.M."/>
            <person name="Pritham E.J."/>
            <person name="Richards T.A."/>
            <person name="Rocap G."/>
            <person name="Roy S.W."/>
            <person name="Sarai C."/>
            <person name="Schaack S."/>
            <person name="Shirato S."/>
            <person name="Slamovits C.H."/>
            <person name="Spencer D.F."/>
            <person name="Suzuki S."/>
            <person name="Worden A.Z."/>
            <person name="Zauner S."/>
            <person name="Barry K."/>
            <person name="Bell C."/>
            <person name="Bharti A.K."/>
            <person name="Crow J.A."/>
            <person name="Grimwood J."/>
            <person name="Kramer R."/>
            <person name="Lindquist E."/>
            <person name="Lucas S."/>
            <person name="Salamov A."/>
            <person name="McFadden G.I."/>
            <person name="Lane C.E."/>
            <person name="Keeling P.J."/>
            <person name="Gray M.W."/>
            <person name="Grigoriev I.V."/>
            <person name="Archibald J.M."/>
        </authorList>
    </citation>
    <scope>NUCLEOTIDE SEQUENCE</scope>
    <source>
        <strain evidence="10">CCMP2712</strain>
    </source>
</reference>
<comment type="similarity">
    <text evidence="2">Belongs to the ATG22 family.</text>
</comment>
<feature type="transmembrane region" description="Helical" evidence="7">
    <location>
        <begin position="367"/>
        <end position="387"/>
    </location>
</feature>
<dbReference type="SUPFAM" id="SSF103473">
    <property type="entry name" value="MFS general substrate transporter"/>
    <property type="match status" value="1"/>
</dbReference>
<evidence type="ECO:0000256" key="4">
    <source>
        <dbReference type="ARBA" id="ARBA00022692"/>
    </source>
</evidence>
<evidence type="ECO:0000313" key="9">
    <source>
        <dbReference type="EnsemblProtists" id="EKX47203"/>
    </source>
</evidence>
<feature type="transmembrane region" description="Helical" evidence="7">
    <location>
        <begin position="210"/>
        <end position="234"/>
    </location>
</feature>
<evidence type="ECO:0000313" key="10">
    <source>
        <dbReference type="Proteomes" id="UP000011087"/>
    </source>
</evidence>
<dbReference type="PANTHER" id="PTHR23519:SF1">
    <property type="entry name" value="AUTOPHAGY-RELATED PROTEIN 22"/>
    <property type="match status" value="1"/>
</dbReference>
<name>L1JF84_GUITC</name>
<dbReference type="Pfam" id="PF11700">
    <property type="entry name" value="ATG22"/>
    <property type="match status" value="1"/>
</dbReference>
<proteinExistence type="inferred from homology"/>